<gene>
    <name evidence="2" type="primary">ASG1_3</name>
    <name evidence="2" type="ORF">GRS66_008348</name>
</gene>
<organism evidence="2 3">
    <name type="scientific">Saccharomyces pastorianus</name>
    <name type="common">Lager yeast</name>
    <name type="synonym">Saccharomyces cerevisiae x Saccharomyces eubayanus</name>
    <dbReference type="NCBI Taxonomy" id="27292"/>
    <lineage>
        <taxon>Eukaryota</taxon>
        <taxon>Fungi</taxon>
        <taxon>Dikarya</taxon>
        <taxon>Ascomycota</taxon>
        <taxon>Saccharomycotina</taxon>
        <taxon>Saccharomycetes</taxon>
        <taxon>Saccharomycetales</taxon>
        <taxon>Saccharomycetaceae</taxon>
        <taxon>Saccharomyces</taxon>
    </lineage>
</organism>
<evidence type="ECO:0000256" key="1">
    <source>
        <dbReference type="SAM" id="MobiDB-lite"/>
    </source>
</evidence>
<keyword evidence="3" id="KW-1185">Reference proteome</keyword>
<feature type="region of interest" description="Disordered" evidence="1">
    <location>
        <begin position="1"/>
        <end position="52"/>
    </location>
</feature>
<feature type="compositionally biased region" description="Basic and acidic residues" evidence="1">
    <location>
        <begin position="25"/>
        <end position="41"/>
    </location>
</feature>
<reference evidence="2 3" key="1">
    <citation type="journal article" date="2019" name="BMC Genomics">
        <title>Chromosome level assembly and comparative genome analysis confirm lager-brewing yeasts originated from a single hybridization.</title>
        <authorList>
            <person name="Salazar A.N."/>
            <person name="Gorter de Vries A.R."/>
            <person name="van den Broek M."/>
            <person name="Brouwers N."/>
            <person name="de la Torre Cortes P."/>
            <person name="Kuijpers N.G.A."/>
            <person name="Daran J.G."/>
            <person name="Abeel T."/>
        </authorList>
    </citation>
    <scope>NUCLEOTIDE SEQUENCE [LARGE SCALE GENOMIC DNA]</scope>
    <source>
        <strain evidence="2 3">CBS 1483</strain>
    </source>
</reference>
<protein>
    <submittedName>
        <fullName evidence="2">Asparaginase</fullName>
    </submittedName>
</protein>
<proteinExistence type="predicted"/>
<evidence type="ECO:0000313" key="2">
    <source>
        <dbReference type="EMBL" id="QID85763.1"/>
    </source>
</evidence>
<evidence type="ECO:0000313" key="3">
    <source>
        <dbReference type="Proteomes" id="UP000501346"/>
    </source>
</evidence>
<dbReference type="Proteomes" id="UP000501346">
    <property type="component" value="Chromosome SeIX"/>
</dbReference>
<accession>A0A6C1EA93</accession>
<dbReference type="AlphaFoldDB" id="A0A6C1EA93"/>
<sequence>MSIDNNSPSFEGFAQWQRPPSRDNMSIEDKADTSPDTEIKSEQNGTESNNILGVFDQLDAQLFGKYIPLNYPSE</sequence>
<feature type="compositionally biased region" description="Polar residues" evidence="1">
    <location>
        <begin position="42"/>
        <end position="51"/>
    </location>
</feature>
<dbReference type="EMBL" id="CP049006">
    <property type="protein sequence ID" value="QID85763.1"/>
    <property type="molecule type" value="Genomic_DNA"/>
</dbReference>
<name>A0A6C1EA93_SACPS</name>